<dbReference type="FunFam" id="3.90.550.10:FF:000170">
    <property type="entry name" value="Dolichol-phosphate mannosyltransferase"/>
    <property type="match status" value="1"/>
</dbReference>
<dbReference type="PANTHER" id="PTHR48090">
    <property type="entry name" value="UNDECAPRENYL-PHOSPHATE 4-DEOXY-4-FORMAMIDO-L-ARABINOSE TRANSFERASE-RELATED"/>
    <property type="match status" value="1"/>
</dbReference>
<evidence type="ECO:0000256" key="1">
    <source>
        <dbReference type="ARBA" id="ARBA00022475"/>
    </source>
</evidence>
<reference evidence="9" key="1">
    <citation type="journal article" date="2014" name="Int. J. Syst. Evol. Microbiol.">
        <title>Complete genome sequence of Corynebacterium casei LMG S-19264T (=DSM 44701T), isolated from a smear-ripened cheese.</title>
        <authorList>
            <consortium name="US DOE Joint Genome Institute (JGI-PGF)"/>
            <person name="Walter F."/>
            <person name="Albersmeier A."/>
            <person name="Kalinowski J."/>
            <person name="Ruckert C."/>
        </authorList>
    </citation>
    <scope>NUCLEOTIDE SEQUENCE</scope>
    <source>
        <strain evidence="9">KCTC 32337</strain>
    </source>
</reference>
<keyword evidence="2 9" id="KW-0328">Glycosyltransferase</keyword>
<dbReference type="InterPro" id="IPR050256">
    <property type="entry name" value="Glycosyltransferase_2"/>
</dbReference>
<dbReference type="Pfam" id="PF00535">
    <property type="entry name" value="Glycos_transf_2"/>
    <property type="match status" value="1"/>
</dbReference>
<evidence type="ECO:0000313" key="10">
    <source>
        <dbReference type="Proteomes" id="UP000622604"/>
    </source>
</evidence>
<reference evidence="9" key="2">
    <citation type="submission" date="2020-09" db="EMBL/GenBank/DDBJ databases">
        <authorList>
            <person name="Sun Q."/>
            <person name="Kim S."/>
        </authorList>
    </citation>
    <scope>NUCLEOTIDE SEQUENCE</scope>
    <source>
        <strain evidence="9">KCTC 32337</strain>
    </source>
</reference>
<dbReference type="InterPro" id="IPR029044">
    <property type="entry name" value="Nucleotide-diphossugar_trans"/>
</dbReference>
<name>A0A8H9IAC7_9ALTE</name>
<evidence type="ECO:0000256" key="3">
    <source>
        <dbReference type="ARBA" id="ARBA00022679"/>
    </source>
</evidence>
<keyword evidence="1" id="KW-1003">Cell membrane</keyword>
<evidence type="ECO:0000256" key="6">
    <source>
        <dbReference type="ARBA" id="ARBA00022989"/>
    </source>
</evidence>
<keyword evidence="5" id="KW-0448">Lipopolysaccharide biosynthesis</keyword>
<evidence type="ECO:0000256" key="5">
    <source>
        <dbReference type="ARBA" id="ARBA00022985"/>
    </source>
</evidence>
<gene>
    <name evidence="9" type="ORF">GCM10011274_25420</name>
</gene>
<organism evidence="9 10">
    <name type="scientific">Paraglaciecola chathamensis</name>
    <dbReference type="NCBI Taxonomy" id="368405"/>
    <lineage>
        <taxon>Bacteria</taxon>
        <taxon>Pseudomonadati</taxon>
        <taxon>Pseudomonadota</taxon>
        <taxon>Gammaproteobacteria</taxon>
        <taxon>Alteromonadales</taxon>
        <taxon>Alteromonadaceae</taxon>
        <taxon>Paraglaciecola</taxon>
    </lineage>
</organism>
<dbReference type="Gene3D" id="3.90.550.10">
    <property type="entry name" value="Spore Coat Polysaccharide Biosynthesis Protein SpsA, Chain A"/>
    <property type="match status" value="1"/>
</dbReference>
<accession>A0A8H9IAC7</accession>
<dbReference type="RefSeq" id="WP_191866206.1">
    <property type="nucleotide sequence ID" value="NZ_BMZC01000006.1"/>
</dbReference>
<dbReference type="GO" id="GO:0009103">
    <property type="term" value="P:lipopolysaccharide biosynthetic process"/>
    <property type="evidence" value="ECO:0007669"/>
    <property type="project" value="UniProtKB-KW"/>
</dbReference>
<keyword evidence="4" id="KW-0812">Transmembrane</keyword>
<dbReference type="SUPFAM" id="SSF53448">
    <property type="entry name" value="Nucleotide-diphospho-sugar transferases"/>
    <property type="match status" value="1"/>
</dbReference>
<evidence type="ECO:0000259" key="8">
    <source>
        <dbReference type="Pfam" id="PF00535"/>
    </source>
</evidence>
<evidence type="ECO:0000256" key="2">
    <source>
        <dbReference type="ARBA" id="ARBA00022676"/>
    </source>
</evidence>
<comment type="caution">
    <text evidence="9">The sequence shown here is derived from an EMBL/GenBank/DDBJ whole genome shotgun (WGS) entry which is preliminary data.</text>
</comment>
<dbReference type="InterPro" id="IPR001173">
    <property type="entry name" value="Glyco_trans_2-like"/>
</dbReference>
<feature type="domain" description="Glycosyltransferase 2-like" evidence="8">
    <location>
        <begin position="4"/>
        <end position="164"/>
    </location>
</feature>
<dbReference type="EMBL" id="BMZC01000006">
    <property type="protein sequence ID" value="GGZ65945.1"/>
    <property type="molecule type" value="Genomic_DNA"/>
</dbReference>
<evidence type="ECO:0000256" key="7">
    <source>
        <dbReference type="ARBA" id="ARBA00023136"/>
    </source>
</evidence>
<dbReference type="Proteomes" id="UP000622604">
    <property type="component" value="Unassembled WGS sequence"/>
</dbReference>
<evidence type="ECO:0000313" key="9">
    <source>
        <dbReference type="EMBL" id="GGZ65945.1"/>
    </source>
</evidence>
<dbReference type="AlphaFoldDB" id="A0A8H9IAC7"/>
<evidence type="ECO:0000256" key="4">
    <source>
        <dbReference type="ARBA" id="ARBA00022692"/>
    </source>
</evidence>
<sequence>MKISIVIPAKNEEENIEPLVREICEALVDTPDYEIIYVDDGSTDRTYQKIRELSLSRFEHVKAIKHLYSVGQSTAIWNGVKQAKGELIVTLDADGQNDPADIPKLIAHAAPFPEGIHFCIAGNRKNRKDTPWKRLQSRVANRIRGQILKDNTPDTGCGLKVFPKQTFLTLPYFDHMHRFIPALVRRQGGTVKVVDVHHRNRAYGSSKYNMLGRLGAGVLDIAGVLWLQKRSKLTDIVLDPEGGSIDAQQSS</sequence>
<proteinExistence type="predicted"/>
<dbReference type="PANTHER" id="PTHR48090:SF3">
    <property type="entry name" value="UNDECAPRENYL-PHOSPHATE 4-DEOXY-4-FORMAMIDO-L-ARABINOSE TRANSFERASE"/>
    <property type="match status" value="1"/>
</dbReference>
<dbReference type="GO" id="GO:0099621">
    <property type="term" value="F:undecaprenyl-phosphate 4-deoxy-4-formamido-L-arabinose transferase activity"/>
    <property type="evidence" value="ECO:0007669"/>
    <property type="project" value="TreeGrafter"/>
</dbReference>
<protein>
    <submittedName>
        <fullName evidence="9">Dolichol-phosphate mannosyltransferase</fullName>
    </submittedName>
</protein>
<keyword evidence="6" id="KW-1133">Transmembrane helix</keyword>
<keyword evidence="3" id="KW-0808">Transferase</keyword>
<dbReference type="CDD" id="cd04187">
    <property type="entry name" value="DPM1_like_bac"/>
    <property type="match status" value="1"/>
</dbReference>
<dbReference type="GO" id="GO:0005886">
    <property type="term" value="C:plasma membrane"/>
    <property type="evidence" value="ECO:0007669"/>
    <property type="project" value="TreeGrafter"/>
</dbReference>
<keyword evidence="7" id="KW-0472">Membrane</keyword>